<organism evidence="2 3">
    <name type="scientific">Roseivivax halodurans JCM 10272</name>
    <dbReference type="NCBI Taxonomy" id="1449350"/>
    <lineage>
        <taxon>Bacteria</taxon>
        <taxon>Pseudomonadati</taxon>
        <taxon>Pseudomonadota</taxon>
        <taxon>Alphaproteobacteria</taxon>
        <taxon>Rhodobacterales</taxon>
        <taxon>Roseobacteraceae</taxon>
        <taxon>Roseivivax</taxon>
    </lineage>
</organism>
<protein>
    <recommendedName>
        <fullName evidence="4">Peptidase inhibitor I78 family protein</fullName>
    </recommendedName>
</protein>
<accession>X7EH13</accession>
<dbReference type="AlphaFoldDB" id="X7EH13"/>
<feature type="chain" id="PRO_5004977665" description="Peptidase inhibitor I78 family protein" evidence="1">
    <location>
        <begin position="18"/>
        <end position="85"/>
    </location>
</feature>
<dbReference type="OrthoDB" id="8724542at2"/>
<dbReference type="Proteomes" id="UP000022447">
    <property type="component" value="Unassembled WGS sequence"/>
</dbReference>
<comment type="caution">
    <text evidence="2">The sequence shown here is derived from an EMBL/GenBank/DDBJ whole genome shotgun (WGS) entry which is preliminary data.</text>
</comment>
<dbReference type="eggNOG" id="ENOG50339MI">
    <property type="taxonomic scope" value="Bacteria"/>
</dbReference>
<gene>
    <name evidence="2" type="ORF">OCH239_02700</name>
</gene>
<dbReference type="PROSITE" id="PS51257">
    <property type="entry name" value="PROKAR_LIPOPROTEIN"/>
    <property type="match status" value="1"/>
</dbReference>
<evidence type="ECO:0000313" key="3">
    <source>
        <dbReference type="Proteomes" id="UP000022447"/>
    </source>
</evidence>
<dbReference type="STRING" id="1449350.OCH239_02700"/>
<dbReference type="RefSeq" id="WP_037262426.1">
    <property type="nucleotide sequence ID" value="NZ_JALZ01000010.1"/>
</dbReference>
<dbReference type="Pfam" id="PF11720">
    <property type="entry name" value="Inhibitor_I78"/>
    <property type="match status" value="1"/>
</dbReference>
<evidence type="ECO:0000256" key="1">
    <source>
        <dbReference type="SAM" id="SignalP"/>
    </source>
</evidence>
<reference evidence="2 3" key="1">
    <citation type="submission" date="2014-01" db="EMBL/GenBank/DDBJ databases">
        <title>Roseivivax halodurans JCM 10272 Genome Sequencing.</title>
        <authorList>
            <person name="Lai Q."/>
            <person name="Li G."/>
            <person name="Shao Z."/>
        </authorList>
    </citation>
    <scope>NUCLEOTIDE SEQUENCE [LARGE SCALE GENOMIC DNA]</scope>
    <source>
        <strain evidence="2 3">JCM 10272</strain>
    </source>
</reference>
<dbReference type="Gene3D" id="3.30.10.10">
    <property type="entry name" value="Trypsin Inhibitor V, subunit A"/>
    <property type="match status" value="1"/>
</dbReference>
<evidence type="ECO:0000313" key="2">
    <source>
        <dbReference type="EMBL" id="ETX14491.1"/>
    </source>
</evidence>
<evidence type="ECO:0008006" key="4">
    <source>
        <dbReference type="Google" id="ProtNLM"/>
    </source>
</evidence>
<name>X7EH13_9RHOB</name>
<keyword evidence="1" id="KW-0732">Signal</keyword>
<feature type="signal peptide" evidence="1">
    <location>
        <begin position="1"/>
        <end position="17"/>
    </location>
</feature>
<dbReference type="InterPro" id="IPR021719">
    <property type="entry name" value="Prot_inh_I78"/>
</dbReference>
<sequence length="85" mass="8763">MRRVLILLAAGLAACTAAEPNPSAPACGADGYQSLVGSPLAAVTLPAELPQRVIRPGEIVTMEYRADRLTIDVDEAGTITGVRCG</sequence>
<keyword evidence="3" id="KW-1185">Reference proteome</keyword>
<dbReference type="PANTHER" id="PTHR39600:SF1">
    <property type="entry name" value="PEPTIDASE INHIBITOR I78 FAMILY PROTEIN"/>
    <property type="match status" value="1"/>
</dbReference>
<proteinExistence type="predicted"/>
<dbReference type="EMBL" id="JALZ01000010">
    <property type="protein sequence ID" value="ETX14491.1"/>
    <property type="molecule type" value="Genomic_DNA"/>
</dbReference>
<dbReference type="PANTHER" id="PTHR39600">
    <property type="entry name" value="PEPTIDASE INHIBITOR I78 FAMILY PROTEIN"/>
    <property type="match status" value="1"/>
</dbReference>